<keyword evidence="1" id="KW-0472">Membrane</keyword>
<evidence type="ECO:0000259" key="2">
    <source>
        <dbReference type="Pfam" id="PF01757"/>
    </source>
</evidence>
<evidence type="ECO:0000256" key="1">
    <source>
        <dbReference type="SAM" id="Phobius"/>
    </source>
</evidence>
<reference evidence="3" key="1">
    <citation type="journal article" date="2018" name="Genome Biol.">
        <title>SKESA: strategic k-mer extension for scrupulous assemblies.</title>
        <authorList>
            <person name="Souvorov A."/>
            <person name="Agarwala R."/>
            <person name="Lipman D.J."/>
        </authorList>
    </citation>
    <scope>NUCLEOTIDE SEQUENCE</scope>
    <source>
        <strain evidence="3">MA.JE_S09-001708</strain>
    </source>
</reference>
<dbReference type="PANTHER" id="PTHR37312">
    <property type="entry name" value="MEMBRANE-BOUND ACYLTRANSFERASE YKRP-RELATED"/>
    <property type="match status" value="1"/>
</dbReference>
<feature type="domain" description="Acyltransferase 3" evidence="2">
    <location>
        <begin position="19"/>
        <end position="343"/>
    </location>
</feature>
<dbReference type="Pfam" id="PF01757">
    <property type="entry name" value="Acyl_transf_3"/>
    <property type="match status" value="1"/>
</dbReference>
<keyword evidence="1" id="KW-0812">Transmembrane</keyword>
<keyword evidence="1" id="KW-1133">Transmembrane helix</keyword>
<evidence type="ECO:0000313" key="3">
    <source>
        <dbReference type="EMBL" id="HAF4179895.1"/>
    </source>
</evidence>
<feature type="transmembrane region" description="Helical" evidence="1">
    <location>
        <begin position="248"/>
        <end position="267"/>
    </location>
</feature>
<feature type="transmembrane region" description="Helical" evidence="1">
    <location>
        <begin position="84"/>
        <end position="103"/>
    </location>
</feature>
<proteinExistence type="predicted"/>
<protein>
    <submittedName>
        <fullName evidence="3">Acyltransferase</fullName>
    </submittedName>
</protein>
<accession>A0A746YTD3</accession>
<organism evidence="3">
    <name type="scientific">Salmonella enterica</name>
    <name type="common">Salmonella choleraesuis</name>
    <dbReference type="NCBI Taxonomy" id="28901"/>
    <lineage>
        <taxon>Bacteria</taxon>
        <taxon>Pseudomonadati</taxon>
        <taxon>Pseudomonadota</taxon>
        <taxon>Gammaproteobacteria</taxon>
        <taxon>Enterobacterales</taxon>
        <taxon>Enterobacteriaceae</taxon>
        <taxon>Salmonella</taxon>
    </lineage>
</organism>
<feature type="transmembrane region" description="Helical" evidence="1">
    <location>
        <begin position="221"/>
        <end position="242"/>
    </location>
</feature>
<dbReference type="InterPro" id="IPR002656">
    <property type="entry name" value="Acyl_transf_3_dom"/>
</dbReference>
<dbReference type="PANTHER" id="PTHR37312:SF1">
    <property type="entry name" value="MEMBRANE-BOUND ACYLTRANSFERASE YKRP-RELATED"/>
    <property type="match status" value="1"/>
</dbReference>
<feature type="transmembrane region" description="Helical" evidence="1">
    <location>
        <begin position="197"/>
        <end position="214"/>
    </location>
</feature>
<dbReference type="InterPro" id="IPR052734">
    <property type="entry name" value="Nod_factor_acetyltransferase"/>
</dbReference>
<feature type="transmembrane region" description="Helical" evidence="1">
    <location>
        <begin position="21"/>
        <end position="39"/>
    </location>
</feature>
<reference evidence="3" key="2">
    <citation type="submission" date="2020-02" db="EMBL/GenBank/DDBJ databases">
        <authorList>
            <consortium name="NCBI Pathogen Detection Project"/>
        </authorList>
    </citation>
    <scope>NUCLEOTIDE SEQUENCE</scope>
    <source>
        <strain evidence="3">MA.JE_S09-001708</strain>
    </source>
</reference>
<feature type="transmembrane region" description="Helical" evidence="1">
    <location>
        <begin position="288"/>
        <end position="310"/>
    </location>
</feature>
<dbReference type="EMBL" id="DAAVCC010000004">
    <property type="protein sequence ID" value="HAF4179895.1"/>
    <property type="molecule type" value="Genomic_DNA"/>
</dbReference>
<keyword evidence="3" id="KW-0808">Transferase</keyword>
<feature type="transmembrane region" description="Helical" evidence="1">
    <location>
        <begin position="45"/>
        <end position="63"/>
    </location>
</feature>
<feature type="transmembrane region" description="Helical" evidence="1">
    <location>
        <begin position="330"/>
        <end position="348"/>
    </location>
</feature>
<gene>
    <name evidence="3" type="ORF">G8J39_002363</name>
</gene>
<name>A0A746YTD3_SALER</name>
<feature type="transmembrane region" description="Helical" evidence="1">
    <location>
        <begin position="160"/>
        <end position="177"/>
    </location>
</feature>
<comment type="caution">
    <text evidence="3">The sequence shown here is derived from an EMBL/GenBank/DDBJ whole genome shotgun (WGS) entry which is preliminary data.</text>
</comment>
<feature type="transmembrane region" description="Helical" evidence="1">
    <location>
        <begin position="130"/>
        <end position="151"/>
    </location>
</feature>
<dbReference type="AlphaFoldDB" id="A0A746YTD3"/>
<keyword evidence="3" id="KW-0012">Acyltransferase</keyword>
<dbReference type="GO" id="GO:0016747">
    <property type="term" value="F:acyltransferase activity, transferring groups other than amino-acyl groups"/>
    <property type="evidence" value="ECO:0007669"/>
    <property type="project" value="InterPro"/>
</dbReference>
<sequence length="359" mass="41335">MKNVSIESATIKQRKRDGSLDISKGIMMLSVVAGHIANFPFGEVFYYYHVAGFFLLSGYFFNYDKYADSFIKFLKSRSKLIYQYLIYSVIIISAHNFLINFGLQPKNYIYYSSNDYATAFIRSITIPSEALAGAMWFIPVLILMQFIFYWINRLTKENKLLIGLSVLTLFFIGWWFVKNNTIADNQYINNHIPNAQYFVYLPFFYIGYAFKDFGLKYLGNINIILPALITVVFSYIVIHPTMYLYGSIDPYCFIFLSIITIFLVIGISHHIRSDLLAKILMVIGENTVHILAMHFIFFKVATVFLIYIGLQQTDMLHNVDAPSNGSFIENLSYLTLGIALPLIAISILRKIKFAVLKLI</sequence>